<reference evidence="1" key="1">
    <citation type="submission" date="2023-05" db="EMBL/GenBank/DDBJ databases">
        <authorList>
            <person name="Stuckert A."/>
        </authorList>
    </citation>
    <scope>NUCLEOTIDE SEQUENCE</scope>
</reference>
<protein>
    <recommendedName>
        <fullName evidence="3">DUF397 domain-containing protein</fullName>
    </recommendedName>
</protein>
<evidence type="ECO:0000313" key="2">
    <source>
        <dbReference type="Proteomes" id="UP001162483"/>
    </source>
</evidence>
<comment type="caution">
    <text evidence="1">The sequence shown here is derived from an EMBL/GenBank/DDBJ whole genome shotgun (WGS) entry which is preliminary data.</text>
</comment>
<keyword evidence="2" id="KW-1185">Reference proteome</keyword>
<organism evidence="1 2">
    <name type="scientific">Staurois parvus</name>
    <dbReference type="NCBI Taxonomy" id="386267"/>
    <lineage>
        <taxon>Eukaryota</taxon>
        <taxon>Metazoa</taxon>
        <taxon>Chordata</taxon>
        <taxon>Craniata</taxon>
        <taxon>Vertebrata</taxon>
        <taxon>Euteleostomi</taxon>
        <taxon>Amphibia</taxon>
        <taxon>Batrachia</taxon>
        <taxon>Anura</taxon>
        <taxon>Neobatrachia</taxon>
        <taxon>Ranoidea</taxon>
        <taxon>Ranidae</taxon>
        <taxon>Staurois</taxon>
    </lineage>
</organism>
<accession>A0ABN9CHM6</accession>
<proteinExistence type="predicted"/>
<evidence type="ECO:0008006" key="3">
    <source>
        <dbReference type="Google" id="ProtNLM"/>
    </source>
</evidence>
<gene>
    <name evidence="1" type="ORF">SPARVUS_LOCUS5118579</name>
</gene>
<dbReference type="EMBL" id="CATNWA010010252">
    <property type="protein sequence ID" value="CAI9559613.1"/>
    <property type="molecule type" value="Genomic_DNA"/>
</dbReference>
<evidence type="ECO:0000313" key="1">
    <source>
        <dbReference type="EMBL" id="CAI9559613.1"/>
    </source>
</evidence>
<name>A0ABN9CHM6_9NEOB</name>
<dbReference type="Proteomes" id="UP001162483">
    <property type="component" value="Unassembled WGS sequence"/>
</dbReference>
<feature type="non-terminal residue" evidence="1">
    <location>
        <position position="54"/>
    </location>
</feature>
<sequence length="54" mass="6005">MTRDCGHSTGDDQRLRWPFTKRSACAKPAREDCAALERGTGKALQETTAERPAR</sequence>